<dbReference type="InterPro" id="IPR036249">
    <property type="entry name" value="Thioredoxin-like_sf"/>
</dbReference>
<dbReference type="Proteomes" id="UP000030780">
    <property type="component" value="Unassembled WGS sequence"/>
</dbReference>
<evidence type="ECO:0000313" key="2">
    <source>
        <dbReference type="Proteomes" id="UP000030780"/>
    </source>
</evidence>
<organism evidence="1 2">
    <name type="scientific">Entamoeba histolytica HM-3:IMSS</name>
    <dbReference type="NCBI Taxonomy" id="885315"/>
    <lineage>
        <taxon>Eukaryota</taxon>
        <taxon>Amoebozoa</taxon>
        <taxon>Evosea</taxon>
        <taxon>Archamoebae</taxon>
        <taxon>Mastigamoebida</taxon>
        <taxon>Entamoebidae</taxon>
        <taxon>Entamoeba</taxon>
    </lineage>
</organism>
<name>M7VZS5_ENTHI</name>
<dbReference type="SUPFAM" id="SSF52833">
    <property type="entry name" value="Thioredoxin-like"/>
    <property type="match status" value="1"/>
</dbReference>
<proteinExistence type="predicted"/>
<dbReference type="VEuPathDB" id="AmoebaDB:KM1_126310"/>
<accession>M7VZS5</accession>
<evidence type="ECO:0000313" key="1">
    <source>
        <dbReference type="EMBL" id="EMS13507.1"/>
    </source>
</evidence>
<dbReference type="Gene3D" id="3.40.30.10">
    <property type="entry name" value="Glutaredoxin"/>
    <property type="match status" value="1"/>
</dbReference>
<gene>
    <name evidence="1" type="ORF">KM1_126310</name>
</gene>
<dbReference type="AlphaFoldDB" id="M7VZS5"/>
<dbReference type="EMBL" id="KB638187">
    <property type="protein sequence ID" value="EMS13507.1"/>
    <property type="molecule type" value="Genomic_DNA"/>
</dbReference>
<reference evidence="1 2" key="1">
    <citation type="submission" date="2013-01" db="EMBL/GenBank/DDBJ databases">
        <authorList>
            <person name="Inman J."/>
            <person name="Zafar N."/>
            <person name="Lorenzi H."/>
            <person name="Caler E."/>
        </authorList>
    </citation>
    <scope>NUCLEOTIDE SEQUENCE [LARGE SCALE GENOMIC DNA]</scope>
    <source>
        <strain evidence="1 2">HM-3:IMSS</strain>
    </source>
</reference>
<dbReference type="SMR" id="M7VZS5"/>
<dbReference type="PROSITE" id="PS51354">
    <property type="entry name" value="GLUTAREDOXIN_2"/>
    <property type="match status" value="1"/>
</dbReference>
<sequence>MTDITIFTSGSGGNFIQHKTTQMTSLVFALTRVQPKIIYIDVDGTPEMKEMIKEKTGKFGVWPILFKGEKYIGTLDDCVDMNEGGELKPLLQ</sequence>
<protein>
    <submittedName>
        <fullName evidence="1">Uncharacterized protein</fullName>
    </submittedName>
</protein>